<protein>
    <submittedName>
        <fullName evidence="1">YaaR family protein</fullName>
    </submittedName>
</protein>
<keyword evidence="2" id="KW-1185">Reference proteome</keyword>
<comment type="caution">
    <text evidence="1">The sequence shown here is derived from an EMBL/GenBank/DDBJ whole genome shotgun (WGS) entry which is preliminary data.</text>
</comment>
<name>A0ABT7E702_9FIRM</name>
<organism evidence="1 2">
    <name type="scientific">Romboutsia sedimentorum</name>
    <dbReference type="NCBI Taxonomy" id="1368474"/>
    <lineage>
        <taxon>Bacteria</taxon>
        <taxon>Bacillati</taxon>
        <taxon>Bacillota</taxon>
        <taxon>Clostridia</taxon>
        <taxon>Peptostreptococcales</taxon>
        <taxon>Peptostreptococcaceae</taxon>
        <taxon>Romboutsia</taxon>
    </lineage>
</organism>
<dbReference type="SUPFAM" id="SSF158397">
    <property type="entry name" value="TM1646-like"/>
    <property type="match status" value="1"/>
</dbReference>
<dbReference type="Gene3D" id="1.20.120.490">
    <property type="entry name" value="Hypothetical protein TM1646-like domain"/>
    <property type="match status" value="1"/>
</dbReference>
<dbReference type="InterPro" id="IPR024042">
    <property type="entry name" value="TM1646-like_dom_sf"/>
</dbReference>
<dbReference type="InterPro" id="IPR005585">
    <property type="entry name" value="DUF327"/>
</dbReference>
<dbReference type="EMBL" id="JASKYM010000001">
    <property type="protein sequence ID" value="MDK2562709.1"/>
    <property type="molecule type" value="Genomic_DNA"/>
</dbReference>
<accession>A0ABT7E702</accession>
<evidence type="ECO:0000313" key="1">
    <source>
        <dbReference type="EMBL" id="MDK2562709.1"/>
    </source>
</evidence>
<sequence>MKVQNIGLSTGLNIETKNTKNKLDFSDSFNQTNKSKTKEELDIYVNEIRETGKKLVATQNYTDVIKYKQVIKGYLKSIVDYVYTLNKKDSFWDRNYFTTVKTVNEKLEQVTKELIYDQKENIDIAAKIDEINGLLIDIYM</sequence>
<proteinExistence type="predicted"/>
<dbReference type="Pfam" id="PF03885">
    <property type="entry name" value="DUF327"/>
    <property type="match status" value="1"/>
</dbReference>
<reference evidence="1 2" key="1">
    <citation type="submission" date="2023-05" db="EMBL/GenBank/DDBJ databases">
        <title>Rombocin, a short stable natural nisin variant, displays selective antimicrobial activity against Listeria monocytogenes and employs dual mode of action to kill target bacterial strains.</title>
        <authorList>
            <person name="Wambui J."/>
            <person name="Stephan R."/>
            <person name="Kuipers O.P."/>
        </authorList>
    </citation>
    <scope>NUCLEOTIDE SEQUENCE [LARGE SCALE GENOMIC DNA]</scope>
    <source>
        <strain evidence="1 2">RC002</strain>
    </source>
</reference>
<evidence type="ECO:0000313" key="2">
    <source>
        <dbReference type="Proteomes" id="UP001301012"/>
    </source>
</evidence>
<gene>
    <name evidence="1" type="ORF">QOZ84_04035</name>
</gene>
<dbReference type="Proteomes" id="UP001301012">
    <property type="component" value="Unassembled WGS sequence"/>
</dbReference>
<dbReference type="RefSeq" id="WP_284131673.1">
    <property type="nucleotide sequence ID" value="NZ_JASKYM010000001.1"/>
</dbReference>